<dbReference type="GO" id="GO:0071500">
    <property type="term" value="P:cellular response to nitrosative stress"/>
    <property type="evidence" value="ECO:0007669"/>
    <property type="project" value="TreeGrafter"/>
</dbReference>
<comment type="caution">
    <text evidence="7">The sequence shown here is derived from an EMBL/GenBank/DDBJ whole genome shotgun (WGS) entry which is preliminary data.</text>
</comment>
<evidence type="ECO:0000256" key="3">
    <source>
        <dbReference type="ARBA" id="ARBA00022723"/>
    </source>
</evidence>
<accession>A0A947GAG1</accession>
<dbReference type="GO" id="GO:0005344">
    <property type="term" value="F:oxygen carrier activity"/>
    <property type="evidence" value="ECO:0007669"/>
    <property type="project" value="UniProtKB-KW"/>
</dbReference>
<reference evidence="7 8" key="1">
    <citation type="submission" date="2021-06" db="EMBL/GenBank/DDBJ databases">
        <authorList>
            <person name="Grouzdev D.S."/>
            <person name="Koziaeva V."/>
        </authorList>
    </citation>
    <scope>NUCLEOTIDE SEQUENCE [LARGE SCALE GENOMIC DNA]</scope>
    <source>
        <strain evidence="7 8">22</strain>
    </source>
</reference>
<dbReference type="PANTHER" id="PTHR43396:SF3">
    <property type="entry name" value="FLAVOHEMOPROTEIN"/>
    <property type="match status" value="1"/>
</dbReference>
<dbReference type="GO" id="GO:0071949">
    <property type="term" value="F:FAD binding"/>
    <property type="evidence" value="ECO:0007669"/>
    <property type="project" value="TreeGrafter"/>
</dbReference>
<dbReference type="AlphaFoldDB" id="A0A947GAG1"/>
<evidence type="ECO:0000259" key="6">
    <source>
        <dbReference type="PROSITE" id="PS01033"/>
    </source>
</evidence>
<keyword evidence="4" id="KW-0408">Iron</keyword>
<dbReference type="EMBL" id="JAHHZF010000003">
    <property type="protein sequence ID" value="MBT9289083.1"/>
    <property type="molecule type" value="Genomic_DNA"/>
</dbReference>
<organism evidence="7 8">
    <name type="scientific">Prosthecodimorpha staleyi</name>
    <dbReference type="NCBI Taxonomy" id="2840188"/>
    <lineage>
        <taxon>Bacteria</taxon>
        <taxon>Pseudomonadati</taxon>
        <taxon>Pseudomonadota</taxon>
        <taxon>Alphaproteobacteria</taxon>
        <taxon>Hyphomicrobiales</taxon>
        <taxon>Ancalomicrobiaceae</taxon>
        <taxon>Prosthecodimorpha</taxon>
    </lineage>
</organism>
<dbReference type="Proteomes" id="UP000766595">
    <property type="component" value="Unassembled WGS sequence"/>
</dbReference>
<dbReference type="Pfam" id="PF00042">
    <property type="entry name" value="Globin"/>
    <property type="match status" value="1"/>
</dbReference>
<keyword evidence="7" id="KW-0675">Receptor</keyword>
<comment type="similarity">
    <text evidence="5">Belongs to the globin family.</text>
</comment>
<dbReference type="GO" id="GO:0046210">
    <property type="term" value="P:nitric oxide catabolic process"/>
    <property type="evidence" value="ECO:0007669"/>
    <property type="project" value="TreeGrafter"/>
</dbReference>
<keyword evidence="1 5" id="KW-0349">Heme</keyword>
<protein>
    <submittedName>
        <fullName evidence="7">Hemin receptor</fullName>
    </submittedName>
</protein>
<evidence type="ECO:0000256" key="5">
    <source>
        <dbReference type="RuleBase" id="RU000356"/>
    </source>
</evidence>
<dbReference type="GO" id="GO:0008941">
    <property type="term" value="F:nitric oxide dioxygenase NAD(P)H activity"/>
    <property type="evidence" value="ECO:0007669"/>
    <property type="project" value="TreeGrafter"/>
</dbReference>
<sequence length="135" mass="14658">MTRDDAALVRASLESLRPDPIPVVNNFYMRLFAIAPRIRAVFPDDMSAQNRKFADMIDAAVQMIDNPAILEAELAALGRQHAALGAGSADYALVEEALLWALGRHFGPAFTPQTAAAWQAFYRRLSAAMLQAAAA</sequence>
<gene>
    <name evidence="7" type="ORF">KL771_06455</name>
</gene>
<keyword evidence="8" id="KW-1185">Reference proteome</keyword>
<dbReference type="InterPro" id="IPR009050">
    <property type="entry name" value="Globin-like_sf"/>
</dbReference>
<dbReference type="InterPro" id="IPR000971">
    <property type="entry name" value="Globin"/>
</dbReference>
<evidence type="ECO:0000313" key="7">
    <source>
        <dbReference type="EMBL" id="MBT9289083.1"/>
    </source>
</evidence>
<keyword evidence="3" id="KW-0479">Metal-binding</keyword>
<feature type="domain" description="Globin" evidence="6">
    <location>
        <begin position="1"/>
        <end position="134"/>
    </location>
</feature>
<dbReference type="GO" id="GO:0019825">
    <property type="term" value="F:oxygen binding"/>
    <property type="evidence" value="ECO:0007669"/>
    <property type="project" value="InterPro"/>
</dbReference>
<dbReference type="RefSeq" id="WP_261967733.1">
    <property type="nucleotide sequence ID" value="NZ_JAHHZF010000003.1"/>
</dbReference>
<evidence type="ECO:0000256" key="4">
    <source>
        <dbReference type="ARBA" id="ARBA00023004"/>
    </source>
</evidence>
<dbReference type="InterPro" id="IPR012292">
    <property type="entry name" value="Globin/Proto"/>
</dbReference>
<keyword evidence="5" id="KW-0813">Transport</keyword>
<proteinExistence type="inferred from homology"/>
<dbReference type="SUPFAM" id="SSF46458">
    <property type="entry name" value="Globin-like"/>
    <property type="match status" value="1"/>
</dbReference>
<evidence type="ECO:0000313" key="8">
    <source>
        <dbReference type="Proteomes" id="UP000766595"/>
    </source>
</evidence>
<keyword evidence="2 5" id="KW-0561">Oxygen transport</keyword>
<dbReference type="GO" id="GO:0020037">
    <property type="term" value="F:heme binding"/>
    <property type="evidence" value="ECO:0007669"/>
    <property type="project" value="InterPro"/>
</dbReference>
<dbReference type="PANTHER" id="PTHR43396">
    <property type="entry name" value="FLAVOHEMOPROTEIN"/>
    <property type="match status" value="1"/>
</dbReference>
<evidence type="ECO:0000256" key="1">
    <source>
        <dbReference type="ARBA" id="ARBA00022617"/>
    </source>
</evidence>
<evidence type="ECO:0000256" key="2">
    <source>
        <dbReference type="ARBA" id="ARBA00022621"/>
    </source>
</evidence>
<dbReference type="Gene3D" id="1.10.490.10">
    <property type="entry name" value="Globins"/>
    <property type="match status" value="1"/>
</dbReference>
<name>A0A947GAG1_9HYPH</name>
<dbReference type="GO" id="GO:0046872">
    <property type="term" value="F:metal ion binding"/>
    <property type="evidence" value="ECO:0007669"/>
    <property type="project" value="UniProtKB-KW"/>
</dbReference>
<dbReference type="PROSITE" id="PS01033">
    <property type="entry name" value="GLOBIN"/>
    <property type="match status" value="1"/>
</dbReference>